<dbReference type="SUPFAM" id="SSF141130">
    <property type="entry name" value="Acetamidase/Formamidase-like"/>
    <property type="match status" value="1"/>
</dbReference>
<keyword evidence="2" id="KW-1185">Reference proteome</keyword>
<protein>
    <submittedName>
        <fullName evidence="1">Formamidase</fullName>
    </submittedName>
</protein>
<proteinExistence type="predicted"/>
<dbReference type="Gene3D" id="2.60.120.580">
    <property type="entry name" value="Acetamidase/Formamidase-like domains"/>
    <property type="match status" value="1"/>
</dbReference>
<evidence type="ECO:0000313" key="2">
    <source>
        <dbReference type="Proteomes" id="UP000198287"/>
    </source>
</evidence>
<dbReference type="PANTHER" id="PTHR31891:SF1">
    <property type="entry name" value="FORMAMIDASE C869.04-RELATED"/>
    <property type="match status" value="1"/>
</dbReference>
<dbReference type="Proteomes" id="UP000198287">
    <property type="component" value="Unassembled WGS sequence"/>
</dbReference>
<gene>
    <name evidence="1" type="ORF">Fcan01_00807</name>
</gene>
<dbReference type="AlphaFoldDB" id="A0A226F0C9"/>
<dbReference type="PANTHER" id="PTHR31891">
    <property type="entry name" value="FORMAMIDASE C869.04-RELATED"/>
    <property type="match status" value="1"/>
</dbReference>
<evidence type="ECO:0000313" key="1">
    <source>
        <dbReference type="EMBL" id="OXA62864.1"/>
    </source>
</evidence>
<dbReference type="EMBL" id="LNIX01000001">
    <property type="protein sequence ID" value="OXA62864.1"/>
    <property type="molecule type" value="Genomic_DNA"/>
</dbReference>
<dbReference type="OrthoDB" id="9975579at2759"/>
<organism evidence="1 2">
    <name type="scientific">Folsomia candida</name>
    <name type="common">Springtail</name>
    <dbReference type="NCBI Taxonomy" id="158441"/>
    <lineage>
        <taxon>Eukaryota</taxon>
        <taxon>Metazoa</taxon>
        <taxon>Ecdysozoa</taxon>
        <taxon>Arthropoda</taxon>
        <taxon>Hexapoda</taxon>
        <taxon>Collembola</taxon>
        <taxon>Entomobryomorpha</taxon>
        <taxon>Isotomoidea</taxon>
        <taxon>Isotomidae</taxon>
        <taxon>Proisotominae</taxon>
        <taxon>Folsomia</taxon>
    </lineage>
</organism>
<name>A0A226F0C9_FOLCA</name>
<comment type="caution">
    <text evidence="1">The sequence shown here is derived from an EMBL/GenBank/DDBJ whole genome shotgun (WGS) entry which is preliminary data.</text>
</comment>
<dbReference type="OMA" id="LPISHNC"/>
<reference evidence="1 2" key="1">
    <citation type="submission" date="2015-12" db="EMBL/GenBank/DDBJ databases">
        <title>The genome of Folsomia candida.</title>
        <authorList>
            <person name="Faddeeva A."/>
            <person name="Derks M.F."/>
            <person name="Anvar Y."/>
            <person name="Smit S."/>
            <person name="Van Straalen N."/>
            <person name="Roelofs D."/>
        </authorList>
    </citation>
    <scope>NUCLEOTIDE SEQUENCE [LARGE SCALE GENOMIC DNA]</scope>
    <source>
        <strain evidence="1 2">VU population</strain>
        <tissue evidence="1">Whole body</tissue>
    </source>
</reference>
<dbReference type="GO" id="GO:0016811">
    <property type="term" value="F:hydrolase activity, acting on carbon-nitrogen (but not peptide) bonds, in linear amides"/>
    <property type="evidence" value="ECO:0007669"/>
    <property type="project" value="InterPro"/>
</dbReference>
<accession>A0A226F0C9</accession>
<sequence>MIHPGIVGTAPSAELLADWNRRERELISTAPNRNPPFAYPPLVKGTMAGQAEGVLAKKIAEEGARSIPSREHGGNCDIKNLTRGSTIWLPVYVKEANLSFGDIHFSQADGEIAFCGAIETMGVVTTRVTVVKGGVQKMALKNPLFLTSPVEPRYWRYLTFEGISVDESGKQHFLDPAVSFRNAVLNAMAYLQKLGYSKEQAYLILTAAPNESRINNIVDVPNSCVSIAIPTDIFSFDITPSAEGPQMAPRGKLAPCVGGKK</sequence>
<dbReference type="Pfam" id="PF03069">
    <property type="entry name" value="FmdA_AmdA"/>
    <property type="match status" value="1"/>
</dbReference>
<dbReference type="STRING" id="158441.A0A226F0C9"/>
<dbReference type="InterPro" id="IPR004304">
    <property type="entry name" value="FmdA_AmdA"/>
</dbReference>